<sequence>MKFFWSLILIFCCLQPQLFSQQSAPTFQTGHYSKVNELLFHPNNQHLISCGDDGKIIVWDIQLGLQRAEVLGHKNGLKDIDFLNDSVLISLGADNDLKTWSLPNLHPLSQLKIKTDSLQAFAVMDAHQLCLVGRKVHFYDLNTKRLRPTNYQSKSLFNSVDYKQLNNELVVTGPQDNYAVTININEPLQFYKYFVGNIHKAVYGDNLLLMATNKGGLIYYSHARDKKNVFTLNDDLNYVTDMATKNGVIAIGTAFGFTSILDVKTNTIHTSIGMNGVAIASLAYSDDGKWLALANTKGIIYLYDTENYKLNKILKGAAASILDLKVFGDDILIGYSDGVIRYMNLPNNQLKSNSIKLDKVQEQNGENYSILSIDSMQANAVYFTVLKTNRHHIKTSLLKKAEKMKGVWNLRNNEIILSRKLRDAALNKLVNKNFKRQKAFVYSDYYQHGQKYRFKDEVYTLDSNKYTFYKGEVQNKIEYPIKHSAPITGLRYLSNHELILSFSQDGSIRFWNRNGEYLAVLYLAGQYSFFYLNKDNYYFASKEVLDQIGFLNKDKLYGYEQYDQYYNRPNEVMEDLRFFDSTDIVDYKKAYLKRLEKLGVLVNTLNISEKLPEIVVDYFGDYSTKKDTVNFSLTMADIDGHISAYAYLINGIEKRCELKDSKQHYVQEISIVLSAGINQIEFYCINDNGIRSLRKKKIITCEKSFEKPNLYLLSIGMSDYLNKDFNLKYAQKDATEIAALLSGGKAYGEVFKMELYNAEFTLDTQQSIASFLQAANINDVILFYYAGHGVLDSDFNYYLATHNMDFDAPGKLGMAFDDIEQLFEGLACRNKLMMIDACFSGEIDKSSLKANKNNVEGLDEIQFRSAQAAAFDGNGDMGIFELSKLVFADLRLSKGTNILSSSSGIEYALEGDKWGNGLFTYVLKNGLLKKEADLNDDKQIRIMELQVYLRETVAVLSEGNQNPILRKENIKNNFVLW</sequence>
<dbReference type="InterPro" id="IPR011600">
    <property type="entry name" value="Pept_C14_caspase"/>
</dbReference>
<dbReference type="PANTHER" id="PTHR22847">
    <property type="entry name" value="WD40 REPEAT PROTEIN"/>
    <property type="match status" value="1"/>
</dbReference>
<dbReference type="InterPro" id="IPR019775">
    <property type="entry name" value="WD40_repeat_CS"/>
</dbReference>
<dbReference type="SUPFAM" id="SSF52129">
    <property type="entry name" value="Caspase-like"/>
    <property type="match status" value="1"/>
</dbReference>
<dbReference type="PROSITE" id="PS50082">
    <property type="entry name" value="WD_REPEATS_2"/>
    <property type="match status" value="3"/>
</dbReference>
<protein>
    <recommendedName>
        <fullName evidence="4">Peptidase C14 caspase domain-containing protein</fullName>
    </recommendedName>
</protein>
<dbReference type="InterPro" id="IPR029030">
    <property type="entry name" value="Caspase-like_dom_sf"/>
</dbReference>
<organism evidence="5 6">
    <name type="scientific">Putridiphycobacter roseus</name>
    <dbReference type="NCBI Taxonomy" id="2219161"/>
    <lineage>
        <taxon>Bacteria</taxon>
        <taxon>Pseudomonadati</taxon>
        <taxon>Bacteroidota</taxon>
        <taxon>Flavobacteriia</taxon>
        <taxon>Flavobacteriales</taxon>
        <taxon>Crocinitomicaceae</taxon>
        <taxon>Putridiphycobacter</taxon>
    </lineage>
</organism>
<dbReference type="RefSeq" id="WP_111063550.1">
    <property type="nucleotide sequence ID" value="NZ_JBHUCU010000017.1"/>
</dbReference>
<dbReference type="Pfam" id="PF00400">
    <property type="entry name" value="WD40"/>
    <property type="match status" value="2"/>
</dbReference>
<feature type="repeat" description="WD" evidence="3">
    <location>
        <begin position="28"/>
        <end position="62"/>
    </location>
</feature>
<feature type="repeat" description="WD" evidence="3">
    <location>
        <begin position="480"/>
        <end position="512"/>
    </location>
</feature>
<dbReference type="InterPro" id="IPR036322">
    <property type="entry name" value="WD40_repeat_dom_sf"/>
</dbReference>
<comment type="caution">
    <text evidence="5">The sequence shown here is derived from an EMBL/GenBank/DDBJ whole genome shotgun (WGS) entry which is preliminary data.</text>
</comment>
<evidence type="ECO:0000256" key="1">
    <source>
        <dbReference type="ARBA" id="ARBA00022574"/>
    </source>
</evidence>
<keyword evidence="6" id="KW-1185">Reference proteome</keyword>
<dbReference type="Gene3D" id="3.40.50.1460">
    <property type="match status" value="1"/>
</dbReference>
<dbReference type="OrthoDB" id="1492850at2"/>
<evidence type="ECO:0000259" key="4">
    <source>
        <dbReference type="Pfam" id="PF00656"/>
    </source>
</evidence>
<dbReference type="InterPro" id="IPR001680">
    <property type="entry name" value="WD40_rpt"/>
</dbReference>
<dbReference type="Pfam" id="PF00656">
    <property type="entry name" value="Peptidase_C14"/>
    <property type="match status" value="1"/>
</dbReference>
<gene>
    <name evidence="5" type="ORF">DNU06_11805</name>
</gene>
<dbReference type="InterPro" id="IPR015943">
    <property type="entry name" value="WD40/YVTN_repeat-like_dom_sf"/>
</dbReference>
<dbReference type="Proteomes" id="UP000249248">
    <property type="component" value="Unassembled WGS sequence"/>
</dbReference>
<name>A0A2W1MYR8_9FLAO</name>
<feature type="repeat" description="WD" evidence="3">
    <location>
        <begin position="70"/>
        <end position="110"/>
    </location>
</feature>
<dbReference type="PANTHER" id="PTHR22847:SF637">
    <property type="entry name" value="WD REPEAT DOMAIN 5B"/>
    <property type="match status" value="1"/>
</dbReference>
<feature type="domain" description="Peptidase C14 caspase" evidence="4">
    <location>
        <begin position="714"/>
        <end position="972"/>
    </location>
</feature>
<dbReference type="SMART" id="SM00320">
    <property type="entry name" value="WD40"/>
    <property type="match status" value="5"/>
</dbReference>
<dbReference type="SUPFAM" id="SSF50978">
    <property type="entry name" value="WD40 repeat-like"/>
    <property type="match status" value="1"/>
</dbReference>
<dbReference type="EMBL" id="QKSB01000007">
    <property type="protein sequence ID" value="PZE16534.1"/>
    <property type="molecule type" value="Genomic_DNA"/>
</dbReference>
<keyword evidence="1 3" id="KW-0853">WD repeat</keyword>
<dbReference type="GO" id="GO:0004197">
    <property type="term" value="F:cysteine-type endopeptidase activity"/>
    <property type="evidence" value="ECO:0007669"/>
    <property type="project" value="InterPro"/>
</dbReference>
<dbReference type="GO" id="GO:0006508">
    <property type="term" value="P:proteolysis"/>
    <property type="evidence" value="ECO:0007669"/>
    <property type="project" value="InterPro"/>
</dbReference>
<proteinExistence type="predicted"/>
<accession>A0A2W1MYR8</accession>
<evidence type="ECO:0000256" key="3">
    <source>
        <dbReference type="PROSITE-ProRule" id="PRU00221"/>
    </source>
</evidence>
<dbReference type="PROSITE" id="PS50294">
    <property type="entry name" value="WD_REPEATS_REGION"/>
    <property type="match status" value="2"/>
</dbReference>
<dbReference type="AlphaFoldDB" id="A0A2W1MYR8"/>
<keyword evidence="2" id="KW-0677">Repeat</keyword>
<evidence type="ECO:0000313" key="5">
    <source>
        <dbReference type="EMBL" id="PZE16534.1"/>
    </source>
</evidence>
<dbReference type="PROSITE" id="PS00678">
    <property type="entry name" value="WD_REPEATS_1"/>
    <property type="match status" value="1"/>
</dbReference>
<evidence type="ECO:0000313" key="6">
    <source>
        <dbReference type="Proteomes" id="UP000249248"/>
    </source>
</evidence>
<dbReference type="Gene3D" id="2.130.10.10">
    <property type="entry name" value="YVTN repeat-like/Quinoprotein amine dehydrogenase"/>
    <property type="match status" value="2"/>
</dbReference>
<reference evidence="5 6" key="1">
    <citation type="submission" date="2018-06" db="EMBL/GenBank/DDBJ databases">
        <title>The draft genome sequence of Crocinitomix sp. SM1701.</title>
        <authorList>
            <person name="Zhang X."/>
        </authorList>
    </citation>
    <scope>NUCLEOTIDE SEQUENCE [LARGE SCALE GENOMIC DNA]</scope>
    <source>
        <strain evidence="5 6">SM1701</strain>
    </source>
</reference>
<evidence type="ECO:0000256" key="2">
    <source>
        <dbReference type="ARBA" id="ARBA00022737"/>
    </source>
</evidence>